<dbReference type="InterPro" id="IPR013824">
    <property type="entry name" value="Topo_IA_cen_sub1"/>
</dbReference>
<keyword evidence="8" id="KW-0799">Topoisomerase</keyword>
<dbReference type="InterPro" id="IPR003602">
    <property type="entry name" value="Topo_IA_DNA-bd_dom"/>
</dbReference>
<dbReference type="InterPro" id="IPR006171">
    <property type="entry name" value="TOPRIM_dom"/>
</dbReference>
<dbReference type="InterPro" id="IPR005733">
    <property type="entry name" value="TopoI_bac-type"/>
</dbReference>
<comment type="catalytic activity">
    <reaction evidence="1">
        <text>ATP-independent breakage of single-stranded DNA, followed by passage and rejoining.</text>
        <dbReference type="EC" id="5.6.2.1"/>
    </reaction>
</comment>
<evidence type="ECO:0000256" key="9">
    <source>
        <dbReference type="ARBA" id="ARBA00023125"/>
    </source>
</evidence>
<evidence type="ECO:0000256" key="11">
    <source>
        <dbReference type="ARBA" id="ARBA00030003"/>
    </source>
</evidence>
<comment type="similarity">
    <text evidence="2">Belongs to the type IA topoisomerase family.</text>
</comment>
<dbReference type="SMART" id="SM00493">
    <property type="entry name" value="TOPRIM"/>
    <property type="match status" value="1"/>
</dbReference>
<keyword evidence="5" id="KW-0863">Zinc-finger</keyword>
<organism evidence="18 19">
    <name type="scientific">Candidatus Collierbacteria bacterium RIFCSPHIGHO2_01_FULL_50_25</name>
    <dbReference type="NCBI Taxonomy" id="1817722"/>
    <lineage>
        <taxon>Bacteria</taxon>
        <taxon>Candidatus Collieribacteriota</taxon>
    </lineage>
</organism>
<dbReference type="InterPro" id="IPR000380">
    <property type="entry name" value="Topo_IA"/>
</dbReference>
<dbReference type="Gene3D" id="3.40.50.140">
    <property type="match status" value="1"/>
</dbReference>
<dbReference type="InterPro" id="IPR013826">
    <property type="entry name" value="Topo_IA_cen_sub3"/>
</dbReference>
<dbReference type="Gene3D" id="3.30.65.10">
    <property type="entry name" value="Bacterial Topoisomerase I, domain 1"/>
    <property type="match status" value="2"/>
</dbReference>
<dbReference type="InterPro" id="IPR013498">
    <property type="entry name" value="Topo_IA_Znf"/>
</dbReference>
<keyword evidence="7" id="KW-0460">Magnesium</keyword>
<feature type="domain" description="Topo IA-type catalytic" evidence="17">
    <location>
        <begin position="137"/>
        <end position="574"/>
    </location>
</feature>
<dbReference type="Pfam" id="PF01131">
    <property type="entry name" value="Topoisom_bac"/>
    <property type="match status" value="1"/>
</dbReference>
<dbReference type="AlphaFoldDB" id="A0A1F5EYL5"/>
<accession>A0A1F5EYL5</accession>
<reference evidence="18 19" key="1">
    <citation type="journal article" date="2016" name="Nat. Commun.">
        <title>Thousands of microbial genomes shed light on interconnected biogeochemical processes in an aquifer system.</title>
        <authorList>
            <person name="Anantharaman K."/>
            <person name="Brown C.T."/>
            <person name="Hug L.A."/>
            <person name="Sharon I."/>
            <person name="Castelle C.J."/>
            <person name="Probst A.J."/>
            <person name="Thomas B.C."/>
            <person name="Singh A."/>
            <person name="Wilkins M.J."/>
            <person name="Karaoz U."/>
            <person name="Brodie E.L."/>
            <person name="Williams K.H."/>
            <person name="Hubbard S.S."/>
            <person name="Banfield J.F."/>
        </authorList>
    </citation>
    <scope>NUCLEOTIDE SEQUENCE [LARGE SCALE GENOMIC DNA]</scope>
</reference>
<dbReference type="CDD" id="cd00186">
    <property type="entry name" value="TOP1Ac"/>
    <property type="match status" value="1"/>
</dbReference>
<evidence type="ECO:0000256" key="3">
    <source>
        <dbReference type="ARBA" id="ARBA00012891"/>
    </source>
</evidence>
<feature type="non-terminal residue" evidence="18">
    <location>
        <position position="674"/>
    </location>
</feature>
<evidence type="ECO:0000259" key="16">
    <source>
        <dbReference type="PROSITE" id="PS50880"/>
    </source>
</evidence>
<dbReference type="SUPFAM" id="SSF57783">
    <property type="entry name" value="Zinc beta-ribbon"/>
    <property type="match status" value="1"/>
</dbReference>
<dbReference type="GO" id="GO:0008270">
    <property type="term" value="F:zinc ion binding"/>
    <property type="evidence" value="ECO:0007669"/>
    <property type="project" value="UniProtKB-KW"/>
</dbReference>
<dbReference type="SMART" id="SM00437">
    <property type="entry name" value="TOP1Ac"/>
    <property type="match status" value="1"/>
</dbReference>
<dbReference type="EC" id="5.6.2.1" evidence="3"/>
<evidence type="ECO:0000256" key="10">
    <source>
        <dbReference type="ARBA" id="ARBA00023235"/>
    </source>
</evidence>
<evidence type="ECO:0000256" key="12">
    <source>
        <dbReference type="ARBA" id="ARBA00031985"/>
    </source>
</evidence>
<protein>
    <recommendedName>
        <fullName evidence="3">DNA topoisomerase</fullName>
        <ecNumber evidence="3">5.6.2.1</ecNumber>
    </recommendedName>
    <alternativeName>
        <fullName evidence="14">Omega-protein</fullName>
    </alternativeName>
    <alternativeName>
        <fullName evidence="13">Relaxing enzyme</fullName>
    </alternativeName>
    <alternativeName>
        <fullName evidence="11">Swivelase</fullName>
    </alternativeName>
    <alternativeName>
        <fullName evidence="12">Untwisting enzyme</fullName>
    </alternativeName>
</protein>
<dbReference type="NCBIfam" id="TIGR01051">
    <property type="entry name" value="topA_bact"/>
    <property type="match status" value="1"/>
</dbReference>
<dbReference type="PRINTS" id="PR00417">
    <property type="entry name" value="PRTPISMRASEI"/>
</dbReference>
<dbReference type="EMBL" id="MFAG01000003">
    <property type="protein sequence ID" value="OGD72450.1"/>
    <property type="molecule type" value="Genomic_DNA"/>
</dbReference>
<dbReference type="SUPFAM" id="SSF56712">
    <property type="entry name" value="Prokaryotic type I DNA topoisomerase"/>
    <property type="match status" value="1"/>
</dbReference>
<feature type="domain" description="Toprim" evidence="16">
    <location>
        <begin position="1"/>
        <end position="118"/>
    </location>
</feature>
<dbReference type="InterPro" id="IPR003601">
    <property type="entry name" value="Topo_IA_2"/>
</dbReference>
<evidence type="ECO:0000256" key="13">
    <source>
        <dbReference type="ARBA" id="ARBA00032235"/>
    </source>
</evidence>
<dbReference type="InterPro" id="IPR013497">
    <property type="entry name" value="Topo_IA_cen"/>
</dbReference>
<evidence type="ECO:0000256" key="8">
    <source>
        <dbReference type="ARBA" id="ARBA00023029"/>
    </source>
</evidence>
<gene>
    <name evidence="18" type="ORF">A2703_04185</name>
</gene>
<dbReference type="Pfam" id="PF01751">
    <property type="entry name" value="Toprim"/>
    <property type="match status" value="1"/>
</dbReference>
<dbReference type="Proteomes" id="UP000177979">
    <property type="component" value="Unassembled WGS sequence"/>
</dbReference>
<evidence type="ECO:0000256" key="1">
    <source>
        <dbReference type="ARBA" id="ARBA00000213"/>
    </source>
</evidence>
<feature type="compositionally biased region" description="Polar residues" evidence="15">
    <location>
        <begin position="354"/>
        <end position="366"/>
    </location>
</feature>
<keyword evidence="4" id="KW-0479">Metal-binding</keyword>
<dbReference type="InterPro" id="IPR013825">
    <property type="entry name" value="Topo_IA_cen_sub2"/>
</dbReference>
<name>A0A1F5EYL5_9BACT</name>
<dbReference type="Pfam" id="PF01396">
    <property type="entry name" value="Zn_ribbon_Top1"/>
    <property type="match status" value="2"/>
</dbReference>
<dbReference type="GO" id="GO:0003917">
    <property type="term" value="F:DNA topoisomerase type I (single strand cut, ATP-independent) activity"/>
    <property type="evidence" value="ECO:0007669"/>
    <property type="project" value="UniProtKB-EC"/>
</dbReference>
<dbReference type="SMART" id="SM00436">
    <property type="entry name" value="TOP1Bc"/>
    <property type="match status" value="1"/>
</dbReference>
<feature type="region of interest" description="Disordered" evidence="15">
    <location>
        <begin position="351"/>
        <end position="378"/>
    </location>
</feature>
<evidence type="ECO:0000256" key="14">
    <source>
        <dbReference type="ARBA" id="ARBA00032877"/>
    </source>
</evidence>
<dbReference type="PROSITE" id="PS50880">
    <property type="entry name" value="TOPRIM"/>
    <property type="match status" value="1"/>
</dbReference>
<dbReference type="PROSITE" id="PS00396">
    <property type="entry name" value="TOPO_IA_1"/>
    <property type="match status" value="1"/>
</dbReference>
<dbReference type="GO" id="GO:0003677">
    <property type="term" value="F:DNA binding"/>
    <property type="evidence" value="ECO:0007669"/>
    <property type="project" value="UniProtKB-KW"/>
</dbReference>
<dbReference type="GO" id="GO:0006265">
    <property type="term" value="P:DNA topological change"/>
    <property type="evidence" value="ECO:0007669"/>
    <property type="project" value="InterPro"/>
</dbReference>
<evidence type="ECO:0000259" key="17">
    <source>
        <dbReference type="PROSITE" id="PS52039"/>
    </source>
</evidence>
<evidence type="ECO:0000313" key="19">
    <source>
        <dbReference type="Proteomes" id="UP000177979"/>
    </source>
</evidence>
<keyword evidence="9" id="KW-0238">DNA-binding</keyword>
<evidence type="ECO:0000256" key="5">
    <source>
        <dbReference type="ARBA" id="ARBA00022771"/>
    </source>
</evidence>
<dbReference type="GO" id="GO:0005694">
    <property type="term" value="C:chromosome"/>
    <property type="evidence" value="ECO:0007669"/>
    <property type="project" value="InterPro"/>
</dbReference>
<proteinExistence type="inferred from homology"/>
<dbReference type="InterPro" id="IPR028612">
    <property type="entry name" value="Topoisom_1_IA"/>
</dbReference>
<evidence type="ECO:0000256" key="7">
    <source>
        <dbReference type="ARBA" id="ARBA00022842"/>
    </source>
</evidence>
<dbReference type="HAMAP" id="MF_00952">
    <property type="entry name" value="Topoisom_1_prok"/>
    <property type="match status" value="1"/>
</dbReference>
<dbReference type="PANTHER" id="PTHR42785:SF1">
    <property type="entry name" value="DNA TOPOISOMERASE"/>
    <property type="match status" value="1"/>
</dbReference>
<keyword evidence="6" id="KW-0862">Zinc</keyword>
<comment type="caution">
    <text evidence="18">The sequence shown here is derived from an EMBL/GenBank/DDBJ whole genome shotgun (WGS) entry which is preliminary data.</text>
</comment>
<dbReference type="InterPro" id="IPR023406">
    <property type="entry name" value="Topo_IA_AS"/>
</dbReference>
<dbReference type="Gene3D" id="2.70.20.10">
    <property type="entry name" value="Topoisomerase I, domain 3"/>
    <property type="match status" value="1"/>
</dbReference>
<dbReference type="PROSITE" id="PS52039">
    <property type="entry name" value="TOPO_IA_2"/>
    <property type="match status" value="1"/>
</dbReference>
<dbReference type="PANTHER" id="PTHR42785">
    <property type="entry name" value="DNA TOPOISOMERASE, TYPE IA, CORE"/>
    <property type="match status" value="1"/>
</dbReference>
<evidence type="ECO:0000256" key="15">
    <source>
        <dbReference type="SAM" id="MobiDB-lite"/>
    </source>
</evidence>
<evidence type="ECO:0000256" key="6">
    <source>
        <dbReference type="ARBA" id="ARBA00022833"/>
    </source>
</evidence>
<dbReference type="InterPro" id="IPR023405">
    <property type="entry name" value="Topo_IA_core_domain"/>
</dbReference>
<sequence>MKLIIVESPTKTKSLTKYLGSGYEVMATMGHIRDLPKSKMGVEIKKGKGGFKFIPGYELSTGKEQTAKKLIAAAAKAEKVILASDPDREGEAIAWHTQKLLAEGKKGIDKKKFERITFHSITKDAILEALADPRKVEMNLVDAQQARRVLDRIVGYELSPVLWKKVRRGLSAGRVQSVAVRLVVEREREIEAFKPEEYWSILVDVARTKDKGESFSVELTKIGGKLAKIGNGEKAKEIEVDLNTAKFEVGKVEKKERHLFPHPPFKTSTLQQAAANVLGWSAKKTMAVAQRLYEKGSITYHRTDSLHLVPTAVASVREIIAKKFGQEYLSEKEIYYKTAGKVVAQEAHEAIRPTQPTASPARNASHSDAGRQLGGQAHVEDIDKDEEKLYQLVWRRTVACQMRPATVDQTVVWVVAENKENYQLRAVGEIMKFPSWKKLYKVADEVILPAVTEDEKLTREKITTEQKFTQPPARFNDASLIKELEKRGIGRPSTYAPTISTIIVRGYVERKEKRFFATQIGTAVSDFLVKNFPAEMEYEFTAKMEADLDEIATGEKDWQKVLSDFYGPFEKTVVKATKEAERVKMPVEHTGKPCPLCKVGEIVVRTGRFGRFYSCSTFPECKYTARLIVYLEGVICPKDSGRIVVKRTKTGREFYGCENYPKCDYASWKKPKAP</sequence>
<keyword evidence="10 18" id="KW-0413">Isomerase</keyword>
<dbReference type="Gene3D" id="1.10.290.10">
    <property type="entry name" value="Topoisomerase I, domain 4"/>
    <property type="match status" value="1"/>
</dbReference>
<dbReference type="STRING" id="1817722.A2703_04185"/>
<dbReference type="Gene3D" id="1.10.460.10">
    <property type="entry name" value="Topoisomerase I, domain 2"/>
    <property type="match status" value="1"/>
</dbReference>
<evidence type="ECO:0000256" key="2">
    <source>
        <dbReference type="ARBA" id="ARBA00009446"/>
    </source>
</evidence>
<evidence type="ECO:0000313" key="18">
    <source>
        <dbReference type="EMBL" id="OGD72450.1"/>
    </source>
</evidence>
<evidence type="ECO:0000256" key="4">
    <source>
        <dbReference type="ARBA" id="ARBA00022723"/>
    </source>
</evidence>